<feature type="domain" description="FAD-binding" evidence="1">
    <location>
        <begin position="4"/>
        <end position="343"/>
    </location>
</feature>
<dbReference type="InterPro" id="IPR036188">
    <property type="entry name" value="FAD/NAD-bd_sf"/>
</dbReference>
<organism evidence="2 3">
    <name type="scientific">Rhodococcoides trifolii</name>
    <dbReference type="NCBI Taxonomy" id="908250"/>
    <lineage>
        <taxon>Bacteria</taxon>
        <taxon>Bacillati</taxon>
        <taxon>Actinomycetota</taxon>
        <taxon>Actinomycetes</taxon>
        <taxon>Mycobacteriales</taxon>
        <taxon>Nocardiaceae</taxon>
        <taxon>Rhodococcoides</taxon>
    </lineage>
</organism>
<dbReference type="Gene3D" id="3.50.50.60">
    <property type="entry name" value="FAD/NAD(P)-binding domain"/>
    <property type="match status" value="1"/>
</dbReference>
<gene>
    <name evidence="2" type="ORF">GCM10007304_16990</name>
</gene>
<comment type="caution">
    <text evidence="2">The sequence shown here is derived from an EMBL/GenBank/DDBJ whole genome shotgun (WGS) entry which is preliminary data.</text>
</comment>
<dbReference type="PANTHER" id="PTHR46865">
    <property type="entry name" value="OXIDOREDUCTASE-RELATED"/>
    <property type="match status" value="1"/>
</dbReference>
<dbReference type="Gene3D" id="3.30.9.10">
    <property type="entry name" value="D-Amino Acid Oxidase, subunit A, domain 2"/>
    <property type="match status" value="1"/>
</dbReference>
<accession>A0A917CZ11</accession>
<dbReference type="PANTHER" id="PTHR46865:SF2">
    <property type="entry name" value="MONOOXYGENASE"/>
    <property type="match status" value="1"/>
</dbReference>
<proteinExistence type="predicted"/>
<dbReference type="SUPFAM" id="SSF51905">
    <property type="entry name" value="FAD/NAD(P)-binding domain"/>
    <property type="match status" value="1"/>
</dbReference>
<name>A0A917CZ11_9NOCA</name>
<evidence type="ECO:0000259" key="1">
    <source>
        <dbReference type="Pfam" id="PF01494"/>
    </source>
</evidence>
<dbReference type="Pfam" id="PF01494">
    <property type="entry name" value="FAD_binding_3"/>
    <property type="match status" value="1"/>
</dbReference>
<dbReference type="RefSeq" id="WP_188544380.1">
    <property type="nucleotide sequence ID" value="NZ_BMCU01000002.1"/>
</dbReference>
<evidence type="ECO:0000313" key="2">
    <source>
        <dbReference type="EMBL" id="GGG03478.1"/>
    </source>
</evidence>
<dbReference type="GO" id="GO:0071949">
    <property type="term" value="F:FAD binding"/>
    <property type="evidence" value="ECO:0007669"/>
    <property type="project" value="InterPro"/>
</dbReference>
<dbReference type="InterPro" id="IPR051704">
    <property type="entry name" value="FAD_aromatic-hydroxylase"/>
</dbReference>
<dbReference type="AlphaFoldDB" id="A0A917CZ11"/>
<reference evidence="2" key="1">
    <citation type="journal article" date="2014" name="Int. J. Syst. Evol. Microbiol.">
        <title>Complete genome sequence of Corynebacterium casei LMG S-19264T (=DSM 44701T), isolated from a smear-ripened cheese.</title>
        <authorList>
            <consortium name="US DOE Joint Genome Institute (JGI-PGF)"/>
            <person name="Walter F."/>
            <person name="Albersmeier A."/>
            <person name="Kalinowski J."/>
            <person name="Ruckert C."/>
        </authorList>
    </citation>
    <scope>NUCLEOTIDE SEQUENCE</scope>
    <source>
        <strain evidence="2">CCM 7905</strain>
    </source>
</reference>
<dbReference type="Proteomes" id="UP000654257">
    <property type="component" value="Unassembled WGS sequence"/>
</dbReference>
<keyword evidence="3" id="KW-1185">Reference proteome</keyword>
<sequence>MKNLDVLVSGAGFAGLTTAYWLNKQGYHVTLVEVSDGLKKGGTPVDIVDQTVEIVRRMGVFDLVLAHSLPPRSTEFTTAEDVVGAQMAPASADDDTEEMRYEVPRDDLLRILFELIEDEVEVIFGDSVTALSDAASGVRAQFRSGAEREFAMVIGCDGNHSRVRKLQFGDESQFSHFLGNYFAISIVDKLIIDKNVTEIFSVPGKTVMLNSYTDKTDVCFAFHSDTEIPYDYRNQEQMRRIVAEQFENHGGRSAVLLDELAKADNFYFDKLCQIKMPRWSDGNIVLVGDAAYCASPAAGMGGSLAIIGATAFADALEQHGPNFQAAFDAYERNLRPFVEDVQAQAVDFGIPTFFPETADHIRARDEFLFGHAS</sequence>
<protein>
    <submittedName>
        <fullName evidence="2">FAD-dependent oxidoreductase</fullName>
    </submittedName>
</protein>
<reference evidence="2" key="2">
    <citation type="submission" date="2020-09" db="EMBL/GenBank/DDBJ databases">
        <authorList>
            <person name="Sun Q."/>
            <person name="Sedlacek I."/>
        </authorList>
    </citation>
    <scope>NUCLEOTIDE SEQUENCE</scope>
    <source>
        <strain evidence="2">CCM 7905</strain>
    </source>
</reference>
<evidence type="ECO:0000313" key="3">
    <source>
        <dbReference type="Proteomes" id="UP000654257"/>
    </source>
</evidence>
<dbReference type="EMBL" id="BMCU01000002">
    <property type="protein sequence ID" value="GGG03478.1"/>
    <property type="molecule type" value="Genomic_DNA"/>
</dbReference>
<dbReference type="InterPro" id="IPR002938">
    <property type="entry name" value="FAD-bd"/>
</dbReference>
<dbReference type="PRINTS" id="PR00420">
    <property type="entry name" value="RNGMNOXGNASE"/>
</dbReference>